<proteinExistence type="predicted"/>
<protein>
    <submittedName>
        <fullName evidence="1">Uncharacterized protein</fullName>
    </submittedName>
</protein>
<gene>
    <name evidence="1" type="ORF">KUCAC02_001234</name>
</gene>
<keyword evidence="2" id="KW-1185">Reference proteome</keyword>
<organism evidence="1 2">
    <name type="scientific">Chaenocephalus aceratus</name>
    <name type="common">Blackfin icefish</name>
    <name type="synonym">Chaenichthys aceratus</name>
    <dbReference type="NCBI Taxonomy" id="36190"/>
    <lineage>
        <taxon>Eukaryota</taxon>
        <taxon>Metazoa</taxon>
        <taxon>Chordata</taxon>
        <taxon>Craniata</taxon>
        <taxon>Vertebrata</taxon>
        <taxon>Euteleostomi</taxon>
        <taxon>Actinopterygii</taxon>
        <taxon>Neopterygii</taxon>
        <taxon>Teleostei</taxon>
        <taxon>Neoteleostei</taxon>
        <taxon>Acanthomorphata</taxon>
        <taxon>Eupercaria</taxon>
        <taxon>Perciformes</taxon>
        <taxon>Notothenioidei</taxon>
        <taxon>Channichthyidae</taxon>
        <taxon>Chaenocephalus</taxon>
    </lineage>
</organism>
<comment type="caution">
    <text evidence="1">The sequence shown here is derived from an EMBL/GenBank/DDBJ whole genome shotgun (WGS) entry which is preliminary data.</text>
</comment>
<dbReference type="EMBL" id="CM043786">
    <property type="protein sequence ID" value="KAI4831705.1"/>
    <property type="molecule type" value="Genomic_DNA"/>
</dbReference>
<dbReference type="Proteomes" id="UP001057452">
    <property type="component" value="Chromosome 2"/>
</dbReference>
<sequence length="202" mass="22324">CCRARCWLDSSGQGLPSPDLTDGLSHNMADYPLKCVWYLPAAMQGIRHATTLCLIALREDDKGDLKVFFKMALKPERRKKMEKERGRTEAFKWPSLVGPLPRCQHASCIQPSVCVCVCLCAESSMKVTSSPVTAAHGALFNPSIAVMDFRVTTHFLLNLASTQRSLKMAKERSVLICAERSRGLSSRFLLTLDAFEEAPSGS</sequence>
<feature type="non-terminal residue" evidence="1">
    <location>
        <position position="1"/>
    </location>
</feature>
<evidence type="ECO:0000313" key="1">
    <source>
        <dbReference type="EMBL" id="KAI4831705.1"/>
    </source>
</evidence>
<evidence type="ECO:0000313" key="2">
    <source>
        <dbReference type="Proteomes" id="UP001057452"/>
    </source>
</evidence>
<reference evidence="1" key="1">
    <citation type="submission" date="2022-05" db="EMBL/GenBank/DDBJ databases">
        <title>Chromosome-level genome of Chaenocephalus aceratus.</title>
        <authorList>
            <person name="Park H."/>
        </authorList>
    </citation>
    <scope>NUCLEOTIDE SEQUENCE</scope>
    <source>
        <strain evidence="1">KU_202001</strain>
    </source>
</reference>
<name>A0ACB9XY75_CHAAC</name>
<accession>A0ACB9XY75</accession>